<dbReference type="InterPro" id="IPR016066">
    <property type="entry name" value="A-D-PHexomutase_CS"/>
</dbReference>
<evidence type="ECO:0000256" key="6">
    <source>
        <dbReference type="ARBA" id="ARBA00023235"/>
    </source>
</evidence>
<dbReference type="InterPro" id="IPR005844">
    <property type="entry name" value="A-D-PHexomutase_a/b/a-I"/>
</dbReference>
<dbReference type="InterPro" id="IPR016055">
    <property type="entry name" value="A-D-PHexomutase_a/b/a-I/II/III"/>
</dbReference>
<evidence type="ECO:0000256" key="4">
    <source>
        <dbReference type="ARBA" id="ARBA00022723"/>
    </source>
</evidence>
<dbReference type="SUPFAM" id="SSF53738">
    <property type="entry name" value="Phosphoglucomutase, first 3 domains"/>
    <property type="match status" value="2"/>
</dbReference>
<accession>A0A1M3L3Z5</accession>
<proteinExistence type="inferred from homology"/>
<evidence type="ECO:0000256" key="3">
    <source>
        <dbReference type="ARBA" id="ARBA00022553"/>
    </source>
</evidence>
<organism evidence="12 13">
    <name type="scientific">Candidatus Kapaibacterium thiocyanatum</name>
    <dbReference type="NCBI Taxonomy" id="1895771"/>
    <lineage>
        <taxon>Bacteria</taxon>
        <taxon>Pseudomonadati</taxon>
        <taxon>Candidatus Kapaibacteriota</taxon>
        <taxon>Candidatus Kapaibacteriia</taxon>
        <taxon>Candidatus Kapaibacteriales</taxon>
        <taxon>Candidatus Kapaibacteriaceae</taxon>
        <taxon>Candidatus Kapaibacterium</taxon>
    </lineage>
</organism>
<gene>
    <name evidence="12" type="ORF">BGO89_08320</name>
</gene>
<dbReference type="AlphaFoldDB" id="A0A1M3L3Z5"/>
<dbReference type="GO" id="GO:0006166">
    <property type="term" value="P:purine ribonucleoside salvage"/>
    <property type="evidence" value="ECO:0007669"/>
    <property type="project" value="TreeGrafter"/>
</dbReference>
<dbReference type="PRINTS" id="PR00509">
    <property type="entry name" value="PGMPMM"/>
</dbReference>
<keyword evidence="6" id="KW-0413">Isomerase</keyword>
<dbReference type="SUPFAM" id="SSF55957">
    <property type="entry name" value="Phosphoglucomutase, C-terminal domain"/>
    <property type="match status" value="1"/>
</dbReference>
<dbReference type="Pfam" id="PF02878">
    <property type="entry name" value="PGM_PMM_I"/>
    <property type="match status" value="1"/>
</dbReference>
<evidence type="ECO:0000259" key="10">
    <source>
        <dbReference type="Pfam" id="PF02879"/>
    </source>
</evidence>
<evidence type="ECO:0000256" key="2">
    <source>
        <dbReference type="ARBA" id="ARBA00010231"/>
    </source>
</evidence>
<comment type="cofactor">
    <cofactor evidence="1">
        <name>Mg(2+)</name>
        <dbReference type="ChEBI" id="CHEBI:18420"/>
    </cofactor>
</comment>
<keyword evidence="3" id="KW-0597">Phosphoprotein</keyword>
<evidence type="ECO:0000256" key="7">
    <source>
        <dbReference type="RuleBase" id="RU004326"/>
    </source>
</evidence>
<dbReference type="InterPro" id="IPR036900">
    <property type="entry name" value="A-D-PHexomutase_C_sf"/>
</dbReference>
<dbReference type="CDD" id="cd05800">
    <property type="entry name" value="PGM_like2"/>
    <property type="match status" value="1"/>
</dbReference>
<feature type="domain" description="Alpha-D-phosphohexomutase alpha/beta/alpha" evidence="11">
    <location>
        <begin position="268"/>
        <end position="376"/>
    </location>
</feature>
<evidence type="ECO:0000256" key="5">
    <source>
        <dbReference type="ARBA" id="ARBA00022842"/>
    </source>
</evidence>
<dbReference type="Gene3D" id="3.40.120.10">
    <property type="entry name" value="Alpha-D-Glucose-1,6-Bisphosphate, subunit A, domain 3"/>
    <property type="match status" value="3"/>
</dbReference>
<comment type="similarity">
    <text evidence="2 7">Belongs to the phosphohexose mutase family.</text>
</comment>
<dbReference type="Gene3D" id="3.30.310.50">
    <property type="entry name" value="Alpha-D-phosphohexomutase, C-terminal domain"/>
    <property type="match status" value="1"/>
</dbReference>
<evidence type="ECO:0000259" key="11">
    <source>
        <dbReference type="Pfam" id="PF02880"/>
    </source>
</evidence>
<dbReference type="InterPro" id="IPR005846">
    <property type="entry name" value="A-D-PHexomutase_a/b/a-III"/>
</dbReference>
<dbReference type="Pfam" id="PF02879">
    <property type="entry name" value="PGM_PMM_II"/>
    <property type="match status" value="1"/>
</dbReference>
<dbReference type="STRING" id="1895771.BGO89_08320"/>
<dbReference type="EMBL" id="MKVH01000008">
    <property type="protein sequence ID" value="OJX60045.1"/>
    <property type="molecule type" value="Genomic_DNA"/>
</dbReference>
<dbReference type="Pfam" id="PF02880">
    <property type="entry name" value="PGM_PMM_III"/>
    <property type="match status" value="1"/>
</dbReference>
<dbReference type="Pfam" id="PF00408">
    <property type="entry name" value="PGM_PMM_IV"/>
    <property type="match status" value="1"/>
</dbReference>
<keyword evidence="4 7" id="KW-0479">Metal-binding</keyword>
<protein>
    <recommendedName>
        <fullName evidence="14">Phosphoglucosamine mutase</fullName>
    </recommendedName>
</protein>
<evidence type="ECO:0000313" key="13">
    <source>
        <dbReference type="Proteomes" id="UP000184233"/>
    </source>
</evidence>
<dbReference type="InterPro" id="IPR005845">
    <property type="entry name" value="A-D-PHexomutase_a/b/a-II"/>
</dbReference>
<evidence type="ECO:0008006" key="14">
    <source>
        <dbReference type="Google" id="ProtNLM"/>
    </source>
</evidence>
<dbReference type="GO" id="GO:0008973">
    <property type="term" value="F:phosphopentomutase activity"/>
    <property type="evidence" value="ECO:0007669"/>
    <property type="project" value="TreeGrafter"/>
</dbReference>
<feature type="domain" description="Alpha-D-phosphohexomutase alpha/beta/alpha" evidence="9">
    <location>
        <begin position="6"/>
        <end position="137"/>
    </location>
</feature>
<dbReference type="PANTHER" id="PTHR45745:SF1">
    <property type="entry name" value="PHOSPHOGLUCOMUTASE 2B-RELATED"/>
    <property type="match status" value="1"/>
</dbReference>
<dbReference type="Proteomes" id="UP000184233">
    <property type="component" value="Unassembled WGS sequence"/>
</dbReference>
<keyword evidence="5 7" id="KW-0460">Magnesium</keyword>
<evidence type="ECO:0000259" key="8">
    <source>
        <dbReference type="Pfam" id="PF00408"/>
    </source>
</evidence>
<evidence type="ECO:0000313" key="12">
    <source>
        <dbReference type="EMBL" id="OJX60045.1"/>
    </source>
</evidence>
<evidence type="ECO:0000259" key="9">
    <source>
        <dbReference type="Pfam" id="PF02878"/>
    </source>
</evidence>
<name>A0A1M3L3Z5_9BACT</name>
<sequence>MSNNIVFGTDGWRGVIARDYTFDNLTLVAHATARYVKTLKAKSPAVVIGYDTRFLSKEFASHTACILASYGITVHLTETFSSTPQVSFHTKQKGAQLGVVITASHNPPIYNGFKVKASFGGPAVPEQIALIESQLAALKGKAPKASSTSYDDYIDQRLIRPFDAKESYIRYLRKKIDLDLIVKSGIKVLYDPMHGAGIDFMHRILPGVAEIHGEYNPSFGEVDHPEPIAECLRPLMDAVKKKKFDVGLATDGDADRLGAVDHTGAFVDPHRIFMLLMKYLYEDKKRRGAVVKTVSLTSMVSAYCEKHGIKVYETPIGFKYVAKLMAEEKILIGGEESGGLGTSLHIPERDGIFNGLLLLEMIAKRGKTLHELCEELDEEFGPHRYRRRDVHVTESQKKAILGACAKQPLKIGRYNVLKVDTRDGYKFYVEGGAWLLIRASGTEPLIRFYSEAASIATVNELIEEALKLK</sequence>
<feature type="domain" description="Alpha-D-phosphohexomutase alpha/beta/alpha" evidence="10">
    <location>
        <begin position="167"/>
        <end position="264"/>
    </location>
</feature>
<reference evidence="12 13" key="1">
    <citation type="submission" date="2016-09" db="EMBL/GenBank/DDBJ databases">
        <title>Genome-resolved meta-omics ties microbial dynamics to process performance in biotechnology for thiocyanate degradation.</title>
        <authorList>
            <person name="Kantor R.S."/>
            <person name="Huddy R.J."/>
            <person name="Iyer R."/>
            <person name="Thomas B.C."/>
            <person name="Brown C.T."/>
            <person name="Anantharaman K."/>
            <person name="Tringe S."/>
            <person name="Hettich R.L."/>
            <person name="Harrison S.T."/>
            <person name="Banfield J.F."/>
        </authorList>
    </citation>
    <scope>NUCLEOTIDE SEQUENCE [LARGE SCALE GENOMIC DNA]</scope>
    <source>
        <strain evidence="12">59-99</strain>
    </source>
</reference>
<dbReference type="GO" id="GO:0000287">
    <property type="term" value="F:magnesium ion binding"/>
    <property type="evidence" value="ECO:0007669"/>
    <property type="project" value="InterPro"/>
</dbReference>
<dbReference type="GO" id="GO:0005975">
    <property type="term" value="P:carbohydrate metabolic process"/>
    <property type="evidence" value="ECO:0007669"/>
    <property type="project" value="InterPro"/>
</dbReference>
<feature type="domain" description="Alpha-D-phosphohexomutase C-terminal" evidence="8">
    <location>
        <begin position="416"/>
        <end position="466"/>
    </location>
</feature>
<comment type="caution">
    <text evidence="12">The sequence shown here is derived from an EMBL/GenBank/DDBJ whole genome shotgun (WGS) entry which is preliminary data.</text>
</comment>
<dbReference type="InterPro" id="IPR005843">
    <property type="entry name" value="A-D-PHexomutase_C"/>
</dbReference>
<evidence type="ECO:0000256" key="1">
    <source>
        <dbReference type="ARBA" id="ARBA00001946"/>
    </source>
</evidence>
<dbReference type="PANTHER" id="PTHR45745">
    <property type="entry name" value="PHOSPHOMANNOMUTASE 45A"/>
    <property type="match status" value="1"/>
</dbReference>
<dbReference type="InterPro" id="IPR005841">
    <property type="entry name" value="Alpha-D-phosphohexomutase_SF"/>
</dbReference>
<dbReference type="PROSITE" id="PS00710">
    <property type="entry name" value="PGM_PMM"/>
    <property type="match status" value="1"/>
</dbReference>